<evidence type="ECO:0000256" key="1">
    <source>
        <dbReference type="SAM" id="Phobius"/>
    </source>
</evidence>
<dbReference type="InterPro" id="IPR036259">
    <property type="entry name" value="MFS_trans_sf"/>
</dbReference>
<evidence type="ECO:0008006" key="4">
    <source>
        <dbReference type="Google" id="ProtNLM"/>
    </source>
</evidence>
<feature type="transmembrane region" description="Helical" evidence="1">
    <location>
        <begin position="181"/>
        <end position="200"/>
    </location>
</feature>
<dbReference type="RefSeq" id="WP_162367460.1">
    <property type="nucleotide sequence ID" value="NZ_WUBS01000014.1"/>
</dbReference>
<dbReference type="AlphaFoldDB" id="A0A845SQA1"/>
<dbReference type="Proteomes" id="UP000461443">
    <property type="component" value="Unassembled WGS sequence"/>
</dbReference>
<sequence>MNKPNFADQKAASVRKAGYRLLNFLCVHFLERLLFLGVAIVLPLKLAGAGEMSMAQTGLYYSYILFMYRCTPLLFSYLSLFIRREFIFTAGVIVEATSLLLMAYSQDPQAVYGFALLAGIGGGATTTMLISLLESADRDAKSLVGNNINHDIFNTHLMLINASAFICPFFAFFSIGIYQGVVTFIILVLLALVVNFFRLGKVSSPEYNIAMFEKRPEFDKKFFLIWTAALSVWAACSIVYTILPSLDSHFLGQEGVNIWLSFDAIVVVLLFFLLRHTDIFRQNSICNASIGLIAILAALLFIVLSMHNFYILLFSLAVLAFGGYIAFGQLYGLAMQTRFIQRKTFYLGLLSLSGALGEGGTQAIFWLTENAGLSLVITFGIVLIGLFALHHLDHN</sequence>
<evidence type="ECO:0000313" key="2">
    <source>
        <dbReference type="EMBL" id="NDL64748.1"/>
    </source>
</evidence>
<evidence type="ECO:0000313" key="3">
    <source>
        <dbReference type="Proteomes" id="UP000461443"/>
    </source>
</evidence>
<accession>A0A845SQA1</accession>
<feature type="transmembrane region" description="Helical" evidence="1">
    <location>
        <begin position="371"/>
        <end position="389"/>
    </location>
</feature>
<feature type="transmembrane region" description="Helical" evidence="1">
    <location>
        <begin position="110"/>
        <end position="133"/>
    </location>
</feature>
<feature type="transmembrane region" description="Helical" evidence="1">
    <location>
        <begin position="255"/>
        <end position="273"/>
    </location>
</feature>
<dbReference type="Gene3D" id="1.20.1250.20">
    <property type="entry name" value="MFS general substrate transporter like domains"/>
    <property type="match status" value="1"/>
</dbReference>
<comment type="caution">
    <text evidence="2">The sequence shown here is derived from an EMBL/GenBank/DDBJ whole genome shotgun (WGS) entry which is preliminary data.</text>
</comment>
<gene>
    <name evidence="2" type="ORF">GRH90_18600</name>
</gene>
<proteinExistence type="predicted"/>
<keyword evidence="1" id="KW-0812">Transmembrane</keyword>
<feature type="transmembrane region" description="Helical" evidence="1">
    <location>
        <begin position="345"/>
        <end position="365"/>
    </location>
</feature>
<keyword evidence="1" id="KW-1133">Transmembrane helix</keyword>
<dbReference type="EMBL" id="WUBS01000014">
    <property type="protein sequence ID" value="NDL64748.1"/>
    <property type="molecule type" value="Genomic_DNA"/>
</dbReference>
<feature type="transmembrane region" description="Helical" evidence="1">
    <location>
        <begin position="285"/>
        <end position="304"/>
    </location>
</feature>
<protein>
    <recommendedName>
        <fullName evidence="4">MFS transporter</fullName>
    </recommendedName>
</protein>
<feature type="transmembrane region" description="Helical" evidence="1">
    <location>
        <begin position="221"/>
        <end position="243"/>
    </location>
</feature>
<feature type="transmembrane region" description="Helical" evidence="1">
    <location>
        <begin position="60"/>
        <end position="79"/>
    </location>
</feature>
<dbReference type="SUPFAM" id="SSF103473">
    <property type="entry name" value="MFS general substrate transporter"/>
    <property type="match status" value="1"/>
</dbReference>
<feature type="transmembrane region" description="Helical" evidence="1">
    <location>
        <begin position="86"/>
        <end position="104"/>
    </location>
</feature>
<organism evidence="2 3">
    <name type="scientific">Acerihabitans arboris</name>
    <dbReference type="NCBI Taxonomy" id="2691583"/>
    <lineage>
        <taxon>Bacteria</taxon>
        <taxon>Pseudomonadati</taxon>
        <taxon>Pseudomonadota</taxon>
        <taxon>Gammaproteobacteria</taxon>
        <taxon>Enterobacterales</taxon>
        <taxon>Pectobacteriaceae</taxon>
        <taxon>Acerihabitans</taxon>
    </lineage>
</organism>
<keyword evidence="1" id="KW-0472">Membrane</keyword>
<keyword evidence="3" id="KW-1185">Reference proteome</keyword>
<feature type="transmembrane region" description="Helical" evidence="1">
    <location>
        <begin position="310"/>
        <end position="333"/>
    </location>
</feature>
<reference evidence="2 3" key="2">
    <citation type="submission" date="2020-02" db="EMBL/GenBank/DDBJ databases">
        <title>The new genus of Enterobacteriales.</title>
        <authorList>
            <person name="Kim I.S."/>
        </authorList>
    </citation>
    <scope>NUCLEOTIDE SEQUENCE [LARGE SCALE GENOMIC DNA]</scope>
    <source>
        <strain evidence="2 3">SAP-6</strain>
    </source>
</reference>
<feature type="transmembrane region" description="Helical" evidence="1">
    <location>
        <begin position="21"/>
        <end position="40"/>
    </location>
</feature>
<name>A0A845SQA1_9GAMM</name>
<reference evidence="2 3" key="1">
    <citation type="submission" date="2019-12" db="EMBL/GenBank/DDBJ databases">
        <authorList>
            <person name="Lee S.D."/>
        </authorList>
    </citation>
    <scope>NUCLEOTIDE SEQUENCE [LARGE SCALE GENOMIC DNA]</scope>
    <source>
        <strain evidence="2 3">SAP-6</strain>
    </source>
</reference>
<feature type="transmembrane region" description="Helical" evidence="1">
    <location>
        <begin position="153"/>
        <end position="175"/>
    </location>
</feature>